<keyword evidence="3" id="KW-0472">Membrane</keyword>
<keyword evidence="3" id="KW-0812">Transmembrane</keyword>
<feature type="domain" description="Fatty acid desaturase" evidence="4">
    <location>
        <begin position="23"/>
        <end position="235"/>
    </location>
</feature>
<feature type="transmembrane region" description="Helical" evidence="3">
    <location>
        <begin position="147"/>
        <end position="168"/>
    </location>
</feature>
<gene>
    <name evidence="5" type="ORF">IXB50_14350</name>
</gene>
<dbReference type="GO" id="GO:0042284">
    <property type="term" value="F:sphingolipid delta-4 desaturase activity"/>
    <property type="evidence" value="ECO:0007669"/>
    <property type="project" value="TreeGrafter"/>
</dbReference>
<feature type="transmembrane region" description="Helical" evidence="3">
    <location>
        <begin position="122"/>
        <end position="141"/>
    </location>
</feature>
<dbReference type="RefSeq" id="WP_215609692.1">
    <property type="nucleotide sequence ID" value="NZ_JADOES010000029.1"/>
</dbReference>
<dbReference type="EMBL" id="JADOES010000029">
    <property type="protein sequence ID" value="MBT9316607.1"/>
    <property type="molecule type" value="Genomic_DNA"/>
</dbReference>
<dbReference type="InterPro" id="IPR005804">
    <property type="entry name" value="FA_desaturase_dom"/>
</dbReference>
<feature type="transmembrane region" description="Helical" evidence="3">
    <location>
        <begin position="21"/>
        <end position="42"/>
    </location>
</feature>
<protein>
    <submittedName>
        <fullName evidence="5">Fatty acid desaturase</fullName>
    </submittedName>
</protein>
<accession>A0A947DGG2</accession>
<proteinExistence type="inferred from homology"/>
<comment type="cofactor">
    <cofactor evidence="1">
        <name>Fe(2+)</name>
        <dbReference type="ChEBI" id="CHEBI:29033"/>
    </cofactor>
</comment>
<evidence type="ECO:0000256" key="2">
    <source>
        <dbReference type="ARBA" id="ARBA00008749"/>
    </source>
</evidence>
<dbReference type="GO" id="GO:0016020">
    <property type="term" value="C:membrane"/>
    <property type="evidence" value="ECO:0007669"/>
    <property type="project" value="GOC"/>
</dbReference>
<dbReference type="PANTHER" id="PTHR12879">
    <property type="entry name" value="SPHINGOLIPID DELTA 4 DESATURASE/C-4 HYDROXYLASE PROTEIN DES2"/>
    <property type="match status" value="1"/>
</dbReference>
<comment type="similarity">
    <text evidence="2">Belongs to the fatty acid desaturase type 2 family.</text>
</comment>
<evidence type="ECO:0000259" key="4">
    <source>
        <dbReference type="Pfam" id="PF00487"/>
    </source>
</evidence>
<evidence type="ECO:0000313" key="6">
    <source>
        <dbReference type="Proteomes" id="UP000717364"/>
    </source>
</evidence>
<dbReference type="AlphaFoldDB" id="A0A947DGG2"/>
<sequence length="246" mass="29026">MLLWLSSLEFLALIDIRQLSLLWFLPAILGRTFLQTGLFIVAHDAIHGAVLPGSLRLNYWFGQLAVTLYAFLSYQKLSLNHWQHHRHPGQASDPDFHDGIHRNIFAWYLKFMQSYLDVKQSVSLFFGIGILFLTLHVGFHIPVVNLLLFWILPIFLSSIQLFFFGIFLPHRLCSESFAGSGDIENSHCSTSSYYPIIWSFITCYHLGYHWEHHEYPYLPWYKLPFVQKSKQHKFREMRQFLTKKCR</sequence>
<organism evidence="5 6">
    <name type="scientific">Leptothoe spongobia TAU-MAC 1115</name>
    <dbReference type="NCBI Taxonomy" id="1967444"/>
    <lineage>
        <taxon>Bacteria</taxon>
        <taxon>Bacillati</taxon>
        <taxon>Cyanobacteriota</taxon>
        <taxon>Cyanophyceae</taxon>
        <taxon>Nodosilineales</taxon>
        <taxon>Cymatolegaceae</taxon>
        <taxon>Leptothoe</taxon>
        <taxon>Leptothoe spongobia</taxon>
    </lineage>
</organism>
<keyword evidence="6" id="KW-1185">Reference proteome</keyword>
<dbReference type="GO" id="GO:0046513">
    <property type="term" value="P:ceramide biosynthetic process"/>
    <property type="evidence" value="ECO:0007669"/>
    <property type="project" value="TreeGrafter"/>
</dbReference>
<dbReference type="PANTHER" id="PTHR12879:SF8">
    <property type="entry name" value="SPHINGOLIPID DELTA(4)-DESATURASE DES1"/>
    <property type="match status" value="1"/>
</dbReference>
<name>A0A947DGG2_9CYAN</name>
<evidence type="ECO:0000313" key="5">
    <source>
        <dbReference type="EMBL" id="MBT9316607.1"/>
    </source>
</evidence>
<keyword evidence="3" id="KW-1133">Transmembrane helix</keyword>
<evidence type="ECO:0000256" key="3">
    <source>
        <dbReference type="SAM" id="Phobius"/>
    </source>
</evidence>
<feature type="transmembrane region" description="Helical" evidence="3">
    <location>
        <begin position="57"/>
        <end position="74"/>
    </location>
</feature>
<comment type="caution">
    <text evidence="5">The sequence shown here is derived from an EMBL/GenBank/DDBJ whole genome shotgun (WGS) entry which is preliminary data.</text>
</comment>
<evidence type="ECO:0000256" key="1">
    <source>
        <dbReference type="ARBA" id="ARBA00001954"/>
    </source>
</evidence>
<dbReference type="Pfam" id="PF00487">
    <property type="entry name" value="FA_desaturase"/>
    <property type="match status" value="1"/>
</dbReference>
<reference evidence="5" key="2">
    <citation type="journal article" date="2021" name="Mar. Drugs">
        <title>Genome Reduction and Secondary Metabolism of the Marine Sponge-Associated Cyanobacterium Leptothoe.</title>
        <authorList>
            <person name="Konstantinou D."/>
            <person name="Popin R.V."/>
            <person name="Fewer D.P."/>
            <person name="Sivonen K."/>
            <person name="Gkelis S."/>
        </authorList>
    </citation>
    <scope>NUCLEOTIDE SEQUENCE</scope>
    <source>
        <strain evidence="5">TAU-MAC 1115</strain>
    </source>
</reference>
<dbReference type="Proteomes" id="UP000717364">
    <property type="component" value="Unassembled WGS sequence"/>
</dbReference>
<reference evidence="5" key="1">
    <citation type="submission" date="2020-11" db="EMBL/GenBank/DDBJ databases">
        <authorList>
            <person name="Konstantinou D."/>
            <person name="Gkelis S."/>
            <person name="Popin R."/>
            <person name="Fewer D."/>
            <person name="Sivonen K."/>
        </authorList>
    </citation>
    <scope>NUCLEOTIDE SEQUENCE</scope>
    <source>
        <strain evidence="5">TAU-MAC 1115</strain>
    </source>
</reference>